<feature type="compositionally biased region" description="Low complexity" evidence="1">
    <location>
        <begin position="238"/>
        <end position="248"/>
    </location>
</feature>
<reference evidence="3 4" key="1">
    <citation type="submission" date="2019-08" db="EMBL/GenBank/DDBJ databases">
        <authorList>
            <person name="Peeters C."/>
        </authorList>
    </citation>
    <scope>NUCLEOTIDE SEQUENCE [LARGE SCALE GENOMIC DNA]</scope>
    <source>
        <strain evidence="3 4">LMG 30175</strain>
    </source>
</reference>
<accession>A0A5E4Z8R1</accession>
<keyword evidence="2" id="KW-0732">Signal</keyword>
<feature type="compositionally biased region" description="Basic and acidic residues" evidence="1">
    <location>
        <begin position="265"/>
        <end position="282"/>
    </location>
</feature>
<evidence type="ECO:0000313" key="4">
    <source>
        <dbReference type="Proteomes" id="UP000414233"/>
    </source>
</evidence>
<evidence type="ECO:0000313" key="3">
    <source>
        <dbReference type="EMBL" id="VVE56700.1"/>
    </source>
</evidence>
<sequence>MLKFGITSLNLMISFAKKFSLSPLAACIVFALAAVPAAPAFAQGQTAAESMGRLPHQIEAPKAPYDATADRVAPASAAAPNASDAIPPVDDNLNLHPEASDFDGRRALLDRQRAWAEYRFSEAEYECASKFFVTSCVESAREKRREELKAIRSQRLVLDDDVRRARAEERETRLAEKKAQEAAEATQKEAERRANVESYQNKQAEYQQRVTERTGHAPERAANAAAHDAKQAERQQKLQEAQKSAAQKAAEREENVRKYQQKQQEAIERQQKSDERKAKAAEGDNSPRNALPGK</sequence>
<proteinExistence type="predicted"/>
<name>A0A5E4Z8R1_9BURK</name>
<feature type="compositionally biased region" description="Basic and acidic residues" evidence="1">
    <location>
        <begin position="210"/>
        <end position="219"/>
    </location>
</feature>
<evidence type="ECO:0000256" key="2">
    <source>
        <dbReference type="SAM" id="SignalP"/>
    </source>
</evidence>
<evidence type="ECO:0000256" key="1">
    <source>
        <dbReference type="SAM" id="MobiDB-lite"/>
    </source>
</evidence>
<protein>
    <submittedName>
        <fullName evidence="3">Uncharacterized protein</fullName>
    </submittedName>
</protein>
<feature type="compositionally biased region" description="Basic and acidic residues" evidence="1">
    <location>
        <begin position="173"/>
        <end position="195"/>
    </location>
</feature>
<feature type="compositionally biased region" description="Polar residues" evidence="1">
    <location>
        <begin position="197"/>
        <end position="209"/>
    </location>
</feature>
<dbReference type="Proteomes" id="UP000414233">
    <property type="component" value="Unassembled WGS sequence"/>
</dbReference>
<feature type="region of interest" description="Disordered" evidence="1">
    <location>
        <begin position="173"/>
        <end position="294"/>
    </location>
</feature>
<gene>
    <name evidence="3" type="ORF">PTE30175_05020</name>
</gene>
<feature type="chain" id="PRO_5023001928" evidence="2">
    <location>
        <begin position="43"/>
        <end position="294"/>
    </location>
</feature>
<feature type="signal peptide" evidence="2">
    <location>
        <begin position="1"/>
        <end position="42"/>
    </location>
</feature>
<feature type="compositionally biased region" description="Basic and acidic residues" evidence="1">
    <location>
        <begin position="227"/>
        <end position="237"/>
    </location>
</feature>
<dbReference type="EMBL" id="CABPRZ010000032">
    <property type="protein sequence ID" value="VVE56700.1"/>
    <property type="molecule type" value="Genomic_DNA"/>
</dbReference>
<dbReference type="AlphaFoldDB" id="A0A5E4Z8R1"/>
<organism evidence="3 4">
    <name type="scientific">Pandoraea terrae</name>
    <dbReference type="NCBI Taxonomy" id="1537710"/>
    <lineage>
        <taxon>Bacteria</taxon>
        <taxon>Pseudomonadati</taxon>
        <taxon>Pseudomonadota</taxon>
        <taxon>Betaproteobacteria</taxon>
        <taxon>Burkholderiales</taxon>
        <taxon>Burkholderiaceae</taxon>
        <taxon>Pandoraea</taxon>
    </lineage>
</organism>
<keyword evidence="4" id="KW-1185">Reference proteome</keyword>